<dbReference type="eggNOG" id="ENOG5032KR0">
    <property type="taxonomic scope" value="Bacteria"/>
</dbReference>
<dbReference type="EMBL" id="AVCK01000044">
    <property type="protein sequence ID" value="KFN42706.1"/>
    <property type="molecule type" value="Genomic_DNA"/>
</dbReference>
<reference evidence="1 2" key="1">
    <citation type="submission" date="2013-09" db="EMBL/GenBank/DDBJ databases">
        <title>Genome sequencing of Arenimonas metalli.</title>
        <authorList>
            <person name="Chen F."/>
            <person name="Wang G."/>
        </authorList>
    </citation>
    <scope>NUCLEOTIDE SEQUENCE [LARGE SCALE GENOMIC DNA]</scope>
    <source>
        <strain evidence="1 2">CF5-1</strain>
    </source>
</reference>
<dbReference type="STRING" id="1384056.N787_03375"/>
<organism evidence="1 2">
    <name type="scientific">Arenimonas metalli CF5-1</name>
    <dbReference type="NCBI Taxonomy" id="1384056"/>
    <lineage>
        <taxon>Bacteria</taxon>
        <taxon>Pseudomonadati</taxon>
        <taxon>Pseudomonadota</taxon>
        <taxon>Gammaproteobacteria</taxon>
        <taxon>Lysobacterales</taxon>
        <taxon>Lysobacteraceae</taxon>
        <taxon>Arenimonas</taxon>
    </lineage>
</organism>
<proteinExistence type="predicted"/>
<dbReference type="AlphaFoldDB" id="A0A091ATM0"/>
<gene>
    <name evidence="1" type="ORF">N787_03375</name>
</gene>
<accession>A0A091ATM0</accession>
<sequence length="123" mass="13378">MSDAAETNTQLEKALMEVAIESWRLSKLFIRAISKLDAGDGSKYASQLRYFQKRIEESLESGGLRLVNLEGQPFDAGMAASALNGGDFGPDDVLIVDQMVEPIVMGKDGLKKEGTVMLRKVVA</sequence>
<evidence type="ECO:0008006" key="3">
    <source>
        <dbReference type="Google" id="ProtNLM"/>
    </source>
</evidence>
<dbReference type="Proteomes" id="UP000029393">
    <property type="component" value="Unassembled WGS sequence"/>
</dbReference>
<dbReference type="RefSeq" id="WP_034214094.1">
    <property type="nucleotide sequence ID" value="NZ_AVCK01000044.1"/>
</dbReference>
<evidence type="ECO:0000313" key="1">
    <source>
        <dbReference type="EMBL" id="KFN42706.1"/>
    </source>
</evidence>
<keyword evidence="2" id="KW-1185">Reference proteome</keyword>
<dbReference type="OrthoDB" id="8480692at2"/>
<comment type="caution">
    <text evidence="1">The sequence shown here is derived from an EMBL/GenBank/DDBJ whole genome shotgun (WGS) entry which is preliminary data.</text>
</comment>
<evidence type="ECO:0000313" key="2">
    <source>
        <dbReference type="Proteomes" id="UP000029393"/>
    </source>
</evidence>
<name>A0A091ATM0_9GAMM</name>
<protein>
    <recommendedName>
        <fullName evidence="3">Nucleotide exchange factor GrpE</fullName>
    </recommendedName>
</protein>